<dbReference type="InterPro" id="IPR010359">
    <property type="entry name" value="IrrE_HExxH"/>
</dbReference>
<dbReference type="Pfam" id="PF06114">
    <property type="entry name" value="Peptidase_M78"/>
    <property type="match status" value="1"/>
</dbReference>
<comment type="similarity">
    <text evidence="1">Belongs to the short-chain fatty acyl-CoA assimilation regulator (ScfR) family.</text>
</comment>
<dbReference type="RefSeq" id="WP_165266406.1">
    <property type="nucleotide sequence ID" value="NZ_JAALLS010000003.1"/>
</dbReference>
<dbReference type="GO" id="GO:0003677">
    <property type="term" value="F:DNA binding"/>
    <property type="evidence" value="ECO:0007669"/>
    <property type="project" value="InterPro"/>
</dbReference>
<dbReference type="Gene3D" id="1.10.260.40">
    <property type="entry name" value="lambda repressor-like DNA-binding domains"/>
    <property type="match status" value="1"/>
</dbReference>
<keyword evidence="4" id="KW-1185">Reference proteome</keyword>
<comment type="caution">
    <text evidence="3">The sequence shown here is derived from an EMBL/GenBank/DDBJ whole genome shotgun (WGS) entry which is preliminary data.</text>
</comment>
<dbReference type="PANTHER" id="PTHR43236:SF2">
    <property type="entry name" value="BLL0069 PROTEIN"/>
    <property type="match status" value="1"/>
</dbReference>
<dbReference type="InterPro" id="IPR001387">
    <property type="entry name" value="Cro/C1-type_HTH"/>
</dbReference>
<feature type="domain" description="HTH cro/C1-type" evidence="2">
    <location>
        <begin position="40"/>
        <end position="67"/>
    </location>
</feature>
<dbReference type="InterPro" id="IPR052345">
    <property type="entry name" value="Rad_response_metalloprotease"/>
</dbReference>
<accession>A0A6M1T6A6</accession>
<organism evidence="3 4">
    <name type="scientific">Fodinibius halophilus</name>
    <dbReference type="NCBI Taxonomy" id="1736908"/>
    <lineage>
        <taxon>Bacteria</taxon>
        <taxon>Pseudomonadati</taxon>
        <taxon>Balneolota</taxon>
        <taxon>Balneolia</taxon>
        <taxon>Balneolales</taxon>
        <taxon>Balneolaceae</taxon>
        <taxon>Fodinibius</taxon>
    </lineage>
</organism>
<evidence type="ECO:0000313" key="3">
    <source>
        <dbReference type="EMBL" id="NGP87551.1"/>
    </source>
</evidence>
<reference evidence="3 4" key="1">
    <citation type="submission" date="2020-02" db="EMBL/GenBank/DDBJ databases">
        <title>Aliifodinibius halophilus 2W32, complete genome.</title>
        <authorList>
            <person name="Li Y."/>
            <person name="Wu S."/>
        </authorList>
    </citation>
    <scope>NUCLEOTIDE SEQUENCE [LARGE SCALE GENOMIC DNA]</scope>
    <source>
        <strain evidence="3 4">2W32</strain>
    </source>
</reference>
<dbReference type="SUPFAM" id="SSF47413">
    <property type="entry name" value="lambda repressor-like DNA-binding domains"/>
    <property type="match status" value="1"/>
</dbReference>
<dbReference type="Gene3D" id="1.10.10.2910">
    <property type="match status" value="1"/>
</dbReference>
<evidence type="ECO:0000256" key="1">
    <source>
        <dbReference type="ARBA" id="ARBA00007227"/>
    </source>
</evidence>
<dbReference type="Proteomes" id="UP000479132">
    <property type="component" value="Unassembled WGS sequence"/>
</dbReference>
<dbReference type="CDD" id="cd00093">
    <property type="entry name" value="HTH_XRE"/>
    <property type="match status" value="1"/>
</dbReference>
<proteinExistence type="inferred from homology"/>
<dbReference type="InterPro" id="IPR010982">
    <property type="entry name" value="Lambda_DNA-bd_dom_sf"/>
</dbReference>
<name>A0A6M1T6A6_9BACT</name>
<dbReference type="PANTHER" id="PTHR43236">
    <property type="entry name" value="ANTITOXIN HIGA1"/>
    <property type="match status" value="1"/>
</dbReference>
<evidence type="ECO:0000259" key="2">
    <source>
        <dbReference type="PROSITE" id="PS50943"/>
    </source>
</evidence>
<dbReference type="SMART" id="SM00530">
    <property type="entry name" value="HTH_XRE"/>
    <property type="match status" value="1"/>
</dbReference>
<dbReference type="EMBL" id="JAALLS010000003">
    <property type="protein sequence ID" value="NGP87551.1"/>
    <property type="molecule type" value="Genomic_DNA"/>
</dbReference>
<evidence type="ECO:0000313" key="4">
    <source>
        <dbReference type="Proteomes" id="UP000479132"/>
    </source>
</evidence>
<gene>
    <name evidence="3" type="ORF">G3569_04230</name>
</gene>
<protein>
    <submittedName>
        <fullName evidence="3">ImmA/IrrE family metallo-endopeptidase</fullName>
    </submittedName>
</protein>
<dbReference type="AlphaFoldDB" id="A0A6M1T6A6"/>
<sequence>MPSSRVNINPEVLSFARERSGYVIPEIAKKLQVNEERWLKWEEGEIKPTAKQLIKIASKLDRSPAFFYLNNPPEEEPALSEFRTINNIPLENASPKLIQAIREAKRNRKTLLELYQLQNEEPESIPSYTNISNRIERVAKEVRNWLGVTFEKQNSWRGSSNALTEWKNILENKDIYVIQYPRVDIDEARGFALAESEIPIIGINSQDSYNGRIFTLIHELCHILLKDSVLVNDDLQNYFSSGNQEMERLSNKLTAEILVPSEIIQELFNSQNNELREVNRLRSKFKVSSYVILIRLKNLSLISTQEFNRIKPEVSFSDTSRSGSSGGNAYYNQIARKGKLLVRTAFDAYFNDNISLPELTEITSWKVPNLNELAAKTFDWPEEGKYI</sequence>
<dbReference type="PROSITE" id="PS50943">
    <property type="entry name" value="HTH_CROC1"/>
    <property type="match status" value="1"/>
</dbReference>